<sequence>MTQRSNIVVPKRQKPDEQQFHALMVAGLARTAAKVGRGTLADSMGRTVRALDKVFAGSCPEPKALFDLLVDEPQALDELYARYGFKLAPLTADAANDFHTAADLARAAGAFMDALSDGQRDHLETLALGALFRDLLPRIQAVVSDADRIRSGVAA</sequence>
<evidence type="ECO:0000313" key="2">
    <source>
        <dbReference type="Proteomes" id="UP000575068"/>
    </source>
</evidence>
<keyword evidence="2" id="KW-1185">Reference proteome</keyword>
<proteinExistence type="predicted"/>
<accession>A0A840HY81</accession>
<dbReference type="EMBL" id="JACHOV010000010">
    <property type="protein sequence ID" value="MBB4642344.1"/>
    <property type="molecule type" value="Genomic_DNA"/>
</dbReference>
<name>A0A840HY81_9SPHN</name>
<gene>
    <name evidence="1" type="ORF">HNQ99_002669</name>
</gene>
<protein>
    <submittedName>
        <fullName evidence="1">Uncharacterized protein</fullName>
    </submittedName>
</protein>
<dbReference type="Proteomes" id="UP000575068">
    <property type="component" value="Unassembled WGS sequence"/>
</dbReference>
<dbReference type="RefSeq" id="WP_184476350.1">
    <property type="nucleotide sequence ID" value="NZ_JACHOV010000010.1"/>
</dbReference>
<evidence type="ECO:0000313" key="1">
    <source>
        <dbReference type="EMBL" id="MBB4642344.1"/>
    </source>
</evidence>
<reference evidence="1 2" key="1">
    <citation type="submission" date="2020-08" db="EMBL/GenBank/DDBJ databases">
        <title>Genomic Encyclopedia of Type Strains, Phase IV (KMG-IV): sequencing the most valuable type-strain genomes for metagenomic binning, comparative biology and taxonomic classification.</title>
        <authorList>
            <person name="Goeker M."/>
        </authorList>
    </citation>
    <scope>NUCLEOTIDE SEQUENCE [LARGE SCALE GENOMIC DNA]</scope>
    <source>
        <strain evidence="1 2">DSM 7465</strain>
    </source>
</reference>
<organism evidence="1 2">
    <name type="scientific">Rhizorhapis suberifaciens</name>
    <name type="common">corky root of lettuce</name>
    <dbReference type="NCBI Taxonomy" id="13656"/>
    <lineage>
        <taxon>Bacteria</taxon>
        <taxon>Pseudomonadati</taxon>
        <taxon>Pseudomonadota</taxon>
        <taxon>Alphaproteobacteria</taxon>
        <taxon>Sphingomonadales</taxon>
        <taxon>Sphingomonadaceae</taxon>
        <taxon>Rhizorhapis</taxon>
    </lineage>
</organism>
<comment type="caution">
    <text evidence="1">The sequence shown here is derived from an EMBL/GenBank/DDBJ whole genome shotgun (WGS) entry which is preliminary data.</text>
</comment>
<dbReference type="AlphaFoldDB" id="A0A840HY81"/>